<dbReference type="InterPro" id="IPR029058">
    <property type="entry name" value="AB_hydrolase_fold"/>
</dbReference>
<comment type="similarity">
    <text evidence="1">Belongs to the AB hydrolase superfamily. MetX family.</text>
</comment>
<protein>
    <submittedName>
        <fullName evidence="5">Homoserine O-acetyltransferase</fullName>
    </submittedName>
</protein>
<feature type="domain" description="AB hydrolase-1" evidence="4">
    <location>
        <begin position="45"/>
        <end position="353"/>
    </location>
</feature>
<dbReference type="Gene3D" id="3.40.50.1820">
    <property type="entry name" value="alpha/beta hydrolase"/>
    <property type="match status" value="1"/>
</dbReference>
<name>A0A4Y7THL4_COPMI</name>
<organism evidence="5 6">
    <name type="scientific">Coprinellus micaceus</name>
    <name type="common">Glistening ink-cap mushroom</name>
    <name type="synonym">Coprinus micaceus</name>
    <dbReference type="NCBI Taxonomy" id="71717"/>
    <lineage>
        <taxon>Eukaryota</taxon>
        <taxon>Fungi</taxon>
        <taxon>Dikarya</taxon>
        <taxon>Basidiomycota</taxon>
        <taxon>Agaricomycotina</taxon>
        <taxon>Agaricomycetes</taxon>
        <taxon>Agaricomycetidae</taxon>
        <taxon>Agaricales</taxon>
        <taxon>Agaricineae</taxon>
        <taxon>Psathyrellaceae</taxon>
        <taxon>Coprinellus</taxon>
    </lineage>
</organism>
<dbReference type="NCBIfam" id="TIGR01392">
    <property type="entry name" value="homoserO_Ac_trn"/>
    <property type="match status" value="1"/>
</dbReference>
<evidence type="ECO:0000256" key="2">
    <source>
        <dbReference type="ARBA" id="ARBA00022679"/>
    </source>
</evidence>
<dbReference type="PANTHER" id="PTHR32268">
    <property type="entry name" value="HOMOSERINE O-ACETYLTRANSFERASE"/>
    <property type="match status" value="1"/>
</dbReference>
<feature type="active site" evidence="3">
    <location>
        <position position="349"/>
    </location>
</feature>
<feature type="active site" evidence="3">
    <location>
        <position position="320"/>
    </location>
</feature>
<dbReference type="EMBL" id="QPFP01000012">
    <property type="protein sequence ID" value="TEB33408.1"/>
    <property type="molecule type" value="Genomic_DNA"/>
</dbReference>
<dbReference type="InterPro" id="IPR008220">
    <property type="entry name" value="HAT_MetX-like"/>
</dbReference>
<proteinExistence type="inferred from homology"/>
<keyword evidence="6" id="KW-1185">Reference proteome</keyword>
<evidence type="ECO:0000313" key="5">
    <source>
        <dbReference type="EMBL" id="TEB33408.1"/>
    </source>
</evidence>
<dbReference type="Proteomes" id="UP000298030">
    <property type="component" value="Unassembled WGS sequence"/>
</dbReference>
<evidence type="ECO:0000256" key="1">
    <source>
        <dbReference type="ARBA" id="ARBA00006886"/>
    </source>
</evidence>
<dbReference type="InterPro" id="IPR000073">
    <property type="entry name" value="AB_hydrolase_1"/>
</dbReference>
<dbReference type="HAMAP" id="MF_00296">
    <property type="entry name" value="MetX_acyltransf"/>
    <property type="match status" value="1"/>
</dbReference>
<dbReference type="GO" id="GO:0009092">
    <property type="term" value="P:homoserine metabolic process"/>
    <property type="evidence" value="ECO:0007669"/>
    <property type="project" value="TreeGrafter"/>
</dbReference>
<reference evidence="5 6" key="1">
    <citation type="journal article" date="2019" name="Nat. Ecol. Evol.">
        <title>Megaphylogeny resolves global patterns of mushroom evolution.</title>
        <authorList>
            <person name="Varga T."/>
            <person name="Krizsan K."/>
            <person name="Foldi C."/>
            <person name="Dima B."/>
            <person name="Sanchez-Garcia M."/>
            <person name="Sanchez-Ramirez S."/>
            <person name="Szollosi G.J."/>
            <person name="Szarkandi J.G."/>
            <person name="Papp V."/>
            <person name="Albert L."/>
            <person name="Andreopoulos W."/>
            <person name="Angelini C."/>
            <person name="Antonin V."/>
            <person name="Barry K.W."/>
            <person name="Bougher N.L."/>
            <person name="Buchanan P."/>
            <person name="Buyck B."/>
            <person name="Bense V."/>
            <person name="Catcheside P."/>
            <person name="Chovatia M."/>
            <person name="Cooper J."/>
            <person name="Damon W."/>
            <person name="Desjardin D."/>
            <person name="Finy P."/>
            <person name="Geml J."/>
            <person name="Haridas S."/>
            <person name="Hughes K."/>
            <person name="Justo A."/>
            <person name="Karasinski D."/>
            <person name="Kautmanova I."/>
            <person name="Kiss B."/>
            <person name="Kocsube S."/>
            <person name="Kotiranta H."/>
            <person name="LaButti K.M."/>
            <person name="Lechner B.E."/>
            <person name="Liimatainen K."/>
            <person name="Lipzen A."/>
            <person name="Lukacs Z."/>
            <person name="Mihaltcheva S."/>
            <person name="Morgado L.N."/>
            <person name="Niskanen T."/>
            <person name="Noordeloos M.E."/>
            <person name="Ohm R.A."/>
            <person name="Ortiz-Santana B."/>
            <person name="Ovrebo C."/>
            <person name="Racz N."/>
            <person name="Riley R."/>
            <person name="Savchenko A."/>
            <person name="Shiryaev A."/>
            <person name="Soop K."/>
            <person name="Spirin V."/>
            <person name="Szebenyi C."/>
            <person name="Tomsovsky M."/>
            <person name="Tulloss R.E."/>
            <person name="Uehling J."/>
            <person name="Grigoriev I.V."/>
            <person name="Vagvolgyi C."/>
            <person name="Papp T."/>
            <person name="Martin F.M."/>
            <person name="Miettinen O."/>
            <person name="Hibbett D.S."/>
            <person name="Nagy L.G."/>
        </authorList>
    </citation>
    <scope>NUCLEOTIDE SEQUENCE [LARGE SCALE GENOMIC DNA]</scope>
    <source>
        <strain evidence="5 6">FP101781</strain>
    </source>
</reference>
<feature type="active site" description="Nucleophile" evidence="3">
    <location>
        <position position="141"/>
    </location>
</feature>
<accession>A0A4Y7THL4</accession>
<dbReference type="GO" id="GO:0009086">
    <property type="term" value="P:methionine biosynthetic process"/>
    <property type="evidence" value="ECO:0007669"/>
    <property type="project" value="TreeGrafter"/>
</dbReference>
<dbReference type="PANTHER" id="PTHR32268:SF11">
    <property type="entry name" value="HOMOSERINE O-ACETYLTRANSFERASE"/>
    <property type="match status" value="1"/>
</dbReference>
<evidence type="ECO:0000259" key="4">
    <source>
        <dbReference type="Pfam" id="PF00561"/>
    </source>
</evidence>
<dbReference type="PIRSF" id="PIRSF000443">
    <property type="entry name" value="Homoser_Ac_trans"/>
    <property type="match status" value="1"/>
</dbReference>
<sequence>MSPFAAQIEQEIFIVPSLELECGAVLKQAPVAYKTWGKLNGAKDNVMVICHSFSGDADAGSWWGTLMGPNKAFDTNRFFIFCANALGSPYGSASPVTTNPDTGKPYGPSFPQTTIRDDVRIHKLVLDALSVRSVAVALGGSMGGMASLEWPLCSPPGYVKCIIPIATCARHSAWGIGWGEVQRQAIYGDPRYGDGWYTEQPASGLAAARLAATLTYGSRDSFENRFGRSTVGVIGKGDGTDGQDATYTPRQPFSAQAHLHEEGEKFVKRFDANCYIHITHKLDTHDIARGRVSDPLSPSALPTVLATLPERSMVISMAGDTMFPNSEQKEIADGIKGGVLATVPTLEGHDGFLLEVEAVSECVGEFLRKEFGELYVGEGEGEEP</sequence>
<dbReference type="OrthoDB" id="191364at2759"/>
<evidence type="ECO:0000256" key="3">
    <source>
        <dbReference type="PIRSR" id="PIRSR000443-1"/>
    </source>
</evidence>
<comment type="caution">
    <text evidence="5">The sequence shown here is derived from an EMBL/GenBank/DDBJ whole genome shotgun (WGS) entry which is preliminary data.</text>
</comment>
<dbReference type="Pfam" id="PF00561">
    <property type="entry name" value="Abhydrolase_1"/>
    <property type="match status" value="1"/>
</dbReference>
<keyword evidence="2 5" id="KW-0808">Transferase</keyword>
<dbReference type="AlphaFoldDB" id="A0A4Y7THL4"/>
<evidence type="ECO:0000313" key="6">
    <source>
        <dbReference type="Proteomes" id="UP000298030"/>
    </source>
</evidence>
<dbReference type="SUPFAM" id="SSF53474">
    <property type="entry name" value="alpha/beta-Hydrolases"/>
    <property type="match status" value="1"/>
</dbReference>
<dbReference type="GO" id="GO:0004414">
    <property type="term" value="F:homoserine O-acetyltransferase activity"/>
    <property type="evidence" value="ECO:0007669"/>
    <property type="project" value="TreeGrafter"/>
</dbReference>
<gene>
    <name evidence="5" type="ORF">FA13DRAFT_152032</name>
</gene>
<dbReference type="STRING" id="71717.A0A4Y7THL4"/>